<evidence type="ECO:0000259" key="2">
    <source>
        <dbReference type="Pfam" id="PF07596"/>
    </source>
</evidence>
<name>A0A518IYT6_9BACT</name>
<organism evidence="3 4">
    <name type="scientific">Rosistilla oblonga</name>
    <dbReference type="NCBI Taxonomy" id="2527990"/>
    <lineage>
        <taxon>Bacteria</taxon>
        <taxon>Pseudomonadati</taxon>
        <taxon>Planctomycetota</taxon>
        <taxon>Planctomycetia</taxon>
        <taxon>Pirellulales</taxon>
        <taxon>Pirellulaceae</taxon>
        <taxon>Rosistilla</taxon>
    </lineage>
</organism>
<dbReference type="RefSeq" id="WP_145288436.1">
    <property type="nucleotide sequence ID" value="NZ_CP036318.1"/>
</dbReference>
<keyword evidence="1" id="KW-0732">Signal</keyword>
<sequence precursor="true">MNRAAFSIFSQFCLLCGLASIAVAQPGSDGRMSKEFIPGEAIAMIQIHPRAILQDPAMRLAPIEVASAAGINYVGIDPIDVQSVRLVFGMPGPGGPEFGVVATLDKPIEIESLNPNVIDPESKREVDGKTFYAIPNSPPNAVLHQISPTQLIFGTEYFVTQMLADRITGGPLAHLASQTVDNGQAQALIVVEPIRPILSGFVNQALLQAPEELQDLSRLPELLDSIELRYAAKTGFAGDMTLNASDDVSAEEMELVIERTRLYGRDTLLQSIPHLLNEEGPVADSMRAYGVRLTNTLFDMIRPKAKGRSIVINTSDIQVDVASAGMLVGLLLPAVQAAREAARRMSCSNNLKQLALAVHNYHSVYKKLPSNIVDKRGKPLLSWRVALLPYLEQNELYSQFRLDEPWNSAHNLPLAERMPALFACPSGPQLPGKTAYQVPLGENLSMLSDTPLLFRDIIDGTSNTVMMVETSPELAVDWTAPEDWTYDANDPLGGLGGHHPGGFHVSMLDGSVRFVTLEIDPELWYKLLTRNGREVVEPF</sequence>
<dbReference type="InterPro" id="IPR011453">
    <property type="entry name" value="DUF1559"/>
</dbReference>
<dbReference type="NCBIfam" id="TIGR04294">
    <property type="entry name" value="pre_pil_HX9DG"/>
    <property type="match status" value="1"/>
</dbReference>
<dbReference type="SUPFAM" id="SSF54523">
    <property type="entry name" value="Pili subunits"/>
    <property type="match status" value="1"/>
</dbReference>
<dbReference type="InterPro" id="IPR027558">
    <property type="entry name" value="Pre_pil_HX9DG_C"/>
</dbReference>
<dbReference type="Pfam" id="PF07596">
    <property type="entry name" value="SBP_bac_10"/>
    <property type="match status" value="2"/>
</dbReference>
<dbReference type="PANTHER" id="PTHR30093">
    <property type="entry name" value="GENERAL SECRETION PATHWAY PROTEIN G"/>
    <property type="match status" value="1"/>
</dbReference>
<evidence type="ECO:0000313" key="4">
    <source>
        <dbReference type="Proteomes" id="UP000316770"/>
    </source>
</evidence>
<keyword evidence="4" id="KW-1185">Reference proteome</keyword>
<dbReference type="Proteomes" id="UP000316770">
    <property type="component" value="Chromosome"/>
</dbReference>
<feature type="signal peptide" evidence="1">
    <location>
        <begin position="1"/>
        <end position="24"/>
    </location>
</feature>
<protein>
    <recommendedName>
        <fullName evidence="2">DUF1559 domain-containing protein</fullName>
    </recommendedName>
</protein>
<proteinExistence type="predicted"/>
<feature type="chain" id="PRO_5021735433" description="DUF1559 domain-containing protein" evidence="1">
    <location>
        <begin position="25"/>
        <end position="539"/>
    </location>
</feature>
<gene>
    <name evidence="3" type="ORF">Mal33_42700</name>
</gene>
<dbReference type="EMBL" id="CP036318">
    <property type="protein sequence ID" value="QDV58252.1"/>
    <property type="molecule type" value="Genomic_DNA"/>
</dbReference>
<dbReference type="PANTHER" id="PTHR30093:SF2">
    <property type="entry name" value="TYPE II SECRETION SYSTEM PROTEIN H"/>
    <property type="match status" value="1"/>
</dbReference>
<feature type="domain" description="DUF1559" evidence="2">
    <location>
        <begin position="482"/>
        <end position="522"/>
    </location>
</feature>
<accession>A0A518IYT6</accession>
<dbReference type="InterPro" id="IPR045584">
    <property type="entry name" value="Pilin-like"/>
</dbReference>
<evidence type="ECO:0000256" key="1">
    <source>
        <dbReference type="SAM" id="SignalP"/>
    </source>
</evidence>
<dbReference type="AlphaFoldDB" id="A0A518IYT6"/>
<evidence type="ECO:0000313" key="3">
    <source>
        <dbReference type="EMBL" id="QDV58252.1"/>
    </source>
</evidence>
<reference evidence="3 4" key="1">
    <citation type="submission" date="2019-02" db="EMBL/GenBank/DDBJ databases">
        <title>Deep-cultivation of Planctomycetes and their phenomic and genomic characterization uncovers novel biology.</title>
        <authorList>
            <person name="Wiegand S."/>
            <person name="Jogler M."/>
            <person name="Boedeker C."/>
            <person name="Pinto D."/>
            <person name="Vollmers J."/>
            <person name="Rivas-Marin E."/>
            <person name="Kohn T."/>
            <person name="Peeters S.H."/>
            <person name="Heuer A."/>
            <person name="Rast P."/>
            <person name="Oberbeckmann S."/>
            <person name="Bunk B."/>
            <person name="Jeske O."/>
            <person name="Meyerdierks A."/>
            <person name="Storesund J.E."/>
            <person name="Kallscheuer N."/>
            <person name="Luecker S."/>
            <person name="Lage O.M."/>
            <person name="Pohl T."/>
            <person name="Merkel B.J."/>
            <person name="Hornburger P."/>
            <person name="Mueller R.-W."/>
            <person name="Bruemmer F."/>
            <person name="Labrenz M."/>
            <person name="Spormann A.M."/>
            <person name="Op den Camp H."/>
            <person name="Overmann J."/>
            <person name="Amann R."/>
            <person name="Jetten M.S.M."/>
            <person name="Mascher T."/>
            <person name="Medema M.H."/>
            <person name="Devos D.P."/>
            <person name="Kaster A.-K."/>
            <person name="Ovreas L."/>
            <person name="Rohde M."/>
            <person name="Galperin M.Y."/>
            <person name="Jogler C."/>
        </authorList>
    </citation>
    <scope>NUCLEOTIDE SEQUENCE [LARGE SCALE GENOMIC DNA]</scope>
    <source>
        <strain evidence="3 4">Mal33</strain>
    </source>
</reference>
<feature type="domain" description="DUF1559" evidence="2">
    <location>
        <begin position="336"/>
        <end position="430"/>
    </location>
</feature>